<sequence>MVVLTMRIPFGRDQSTFLYADVEMLTASNSVILGSGCQNRKWIINYGNLFFYLGNLIWHLERHTKMMGSFSAPLKLLN</sequence>
<dbReference type="AlphaFoldDB" id="A0A0A9CKD8"/>
<proteinExistence type="predicted"/>
<accession>A0A0A9CKD8</accession>
<name>A0A0A9CKD8_ARUDO</name>
<evidence type="ECO:0000313" key="1">
    <source>
        <dbReference type="EMBL" id="JAD76754.1"/>
    </source>
</evidence>
<organism evidence="1">
    <name type="scientific">Arundo donax</name>
    <name type="common">Giant reed</name>
    <name type="synonym">Donax arundinaceus</name>
    <dbReference type="NCBI Taxonomy" id="35708"/>
    <lineage>
        <taxon>Eukaryota</taxon>
        <taxon>Viridiplantae</taxon>
        <taxon>Streptophyta</taxon>
        <taxon>Embryophyta</taxon>
        <taxon>Tracheophyta</taxon>
        <taxon>Spermatophyta</taxon>
        <taxon>Magnoliopsida</taxon>
        <taxon>Liliopsida</taxon>
        <taxon>Poales</taxon>
        <taxon>Poaceae</taxon>
        <taxon>PACMAD clade</taxon>
        <taxon>Arundinoideae</taxon>
        <taxon>Arundineae</taxon>
        <taxon>Arundo</taxon>
    </lineage>
</organism>
<reference evidence="1" key="2">
    <citation type="journal article" date="2015" name="Data Brief">
        <title>Shoot transcriptome of the giant reed, Arundo donax.</title>
        <authorList>
            <person name="Barrero R.A."/>
            <person name="Guerrero F.D."/>
            <person name="Moolhuijzen P."/>
            <person name="Goolsby J.A."/>
            <person name="Tidwell J."/>
            <person name="Bellgard S.E."/>
            <person name="Bellgard M.I."/>
        </authorList>
    </citation>
    <scope>NUCLEOTIDE SEQUENCE</scope>
    <source>
        <tissue evidence="1">Shoot tissue taken approximately 20 cm above the soil surface</tissue>
    </source>
</reference>
<reference evidence="1" key="1">
    <citation type="submission" date="2014-09" db="EMBL/GenBank/DDBJ databases">
        <authorList>
            <person name="Magalhaes I.L.F."/>
            <person name="Oliveira U."/>
            <person name="Santos F.R."/>
            <person name="Vidigal T.H.D.A."/>
            <person name="Brescovit A.D."/>
            <person name="Santos A.J."/>
        </authorList>
    </citation>
    <scope>NUCLEOTIDE SEQUENCE</scope>
    <source>
        <tissue evidence="1">Shoot tissue taken approximately 20 cm above the soil surface</tissue>
    </source>
</reference>
<dbReference type="EMBL" id="GBRH01221141">
    <property type="protein sequence ID" value="JAD76754.1"/>
    <property type="molecule type" value="Transcribed_RNA"/>
</dbReference>
<protein>
    <submittedName>
        <fullName evidence="1">Uncharacterized protein</fullName>
    </submittedName>
</protein>